<comment type="caution">
    <text evidence="2">The sequence shown here is derived from an EMBL/GenBank/DDBJ whole genome shotgun (WGS) entry which is preliminary data.</text>
</comment>
<name>A0ABQ9GG71_9NEOP</name>
<evidence type="ECO:0000313" key="2">
    <source>
        <dbReference type="EMBL" id="KAJ8870778.1"/>
    </source>
</evidence>
<keyword evidence="3" id="KW-1185">Reference proteome</keyword>
<accession>A0ABQ9GG71</accession>
<sequence length="158" mass="18520">MQRRKIPNMRIVKVFWYIYKGQNKLKRHVNISKIDQDTSYYSADLQKVIMLPRMDTLKTVMFTRRIVAFNESFVPLGGTNNDDDDNGKDTKKIVLWLDNCTAQIKNWTLLSFIAYLVNSEEVASEEIQLNYFEIGLTFMSADSFHHQVELSLKKKECV</sequence>
<reference evidence="2 3" key="1">
    <citation type="submission" date="2023-02" db="EMBL/GenBank/DDBJ databases">
        <title>LHISI_Scaffold_Assembly.</title>
        <authorList>
            <person name="Stuart O.P."/>
            <person name="Cleave R."/>
            <person name="Magrath M.J.L."/>
            <person name="Mikheyev A.S."/>
        </authorList>
    </citation>
    <scope>NUCLEOTIDE SEQUENCE [LARGE SCALE GENOMIC DNA]</scope>
    <source>
        <strain evidence="2">Daus_M_001</strain>
        <tissue evidence="2">Leg muscle</tissue>
    </source>
</reference>
<protein>
    <recommendedName>
        <fullName evidence="1">DUF7869 domain-containing protein</fullName>
    </recommendedName>
</protein>
<organism evidence="2 3">
    <name type="scientific">Dryococelus australis</name>
    <dbReference type="NCBI Taxonomy" id="614101"/>
    <lineage>
        <taxon>Eukaryota</taxon>
        <taxon>Metazoa</taxon>
        <taxon>Ecdysozoa</taxon>
        <taxon>Arthropoda</taxon>
        <taxon>Hexapoda</taxon>
        <taxon>Insecta</taxon>
        <taxon>Pterygota</taxon>
        <taxon>Neoptera</taxon>
        <taxon>Polyneoptera</taxon>
        <taxon>Phasmatodea</taxon>
        <taxon>Verophasmatodea</taxon>
        <taxon>Anareolatae</taxon>
        <taxon>Phasmatidae</taxon>
        <taxon>Eurycanthinae</taxon>
        <taxon>Dryococelus</taxon>
    </lineage>
</organism>
<feature type="domain" description="DUF7869" evidence="1">
    <location>
        <begin position="91"/>
        <end position="157"/>
    </location>
</feature>
<dbReference type="InterPro" id="IPR057191">
    <property type="entry name" value="DUF7869"/>
</dbReference>
<evidence type="ECO:0000259" key="1">
    <source>
        <dbReference type="Pfam" id="PF25273"/>
    </source>
</evidence>
<evidence type="ECO:0000313" key="3">
    <source>
        <dbReference type="Proteomes" id="UP001159363"/>
    </source>
</evidence>
<proteinExistence type="predicted"/>
<dbReference type="EMBL" id="JARBHB010000012">
    <property type="protein sequence ID" value="KAJ8870778.1"/>
    <property type="molecule type" value="Genomic_DNA"/>
</dbReference>
<gene>
    <name evidence="2" type="ORF">PR048_027077</name>
</gene>
<dbReference type="Pfam" id="PF25273">
    <property type="entry name" value="DUF7869"/>
    <property type="match status" value="1"/>
</dbReference>
<dbReference type="Proteomes" id="UP001159363">
    <property type="component" value="Chromosome 11"/>
</dbReference>